<name>A0ABR1W1D5_9PEZI</name>
<protein>
    <submittedName>
        <fullName evidence="1">Uncharacterized protein</fullName>
    </submittedName>
</protein>
<evidence type="ECO:0000313" key="1">
    <source>
        <dbReference type="EMBL" id="KAK8077297.1"/>
    </source>
</evidence>
<proteinExistence type="predicted"/>
<dbReference type="EMBL" id="JAQQWM010000002">
    <property type="protein sequence ID" value="KAK8077297.1"/>
    <property type="molecule type" value="Genomic_DNA"/>
</dbReference>
<organism evidence="1 2">
    <name type="scientific">Apiospora saccharicola</name>
    <dbReference type="NCBI Taxonomy" id="335842"/>
    <lineage>
        <taxon>Eukaryota</taxon>
        <taxon>Fungi</taxon>
        <taxon>Dikarya</taxon>
        <taxon>Ascomycota</taxon>
        <taxon>Pezizomycotina</taxon>
        <taxon>Sordariomycetes</taxon>
        <taxon>Xylariomycetidae</taxon>
        <taxon>Amphisphaeriales</taxon>
        <taxon>Apiosporaceae</taxon>
        <taxon>Apiospora</taxon>
    </lineage>
</organism>
<dbReference type="Proteomes" id="UP001446871">
    <property type="component" value="Unassembled WGS sequence"/>
</dbReference>
<gene>
    <name evidence="1" type="ORF">PG996_003467</name>
</gene>
<accession>A0ABR1W1D5</accession>
<comment type="caution">
    <text evidence="1">The sequence shown here is derived from an EMBL/GenBank/DDBJ whole genome shotgun (WGS) entry which is preliminary data.</text>
</comment>
<reference evidence="1 2" key="1">
    <citation type="submission" date="2023-01" db="EMBL/GenBank/DDBJ databases">
        <title>Analysis of 21 Apiospora genomes using comparative genomics revels a genus with tremendous synthesis potential of carbohydrate active enzymes and secondary metabolites.</title>
        <authorList>
            <person name="Sorensen T."/>
        </authorList>
    </citation>
    <scope>NUCLEOTIDE SEQUENCE [LARGE SCALE GENOMIC DNA]</scope>
    <source>
        <strain evidence="1 2">CBS 83171</strain>
    </source>
</reference>
<evidence type="ECO:0000313" key="2">
    <source>
        <dbReference type="Proteomes" id="UP001446871"/>
    </source>
</evidence>
<keyword evidence="2" id="KW-1185">Reference proteome</keyword>
<sequence length="385" mass="43757">MSLSDESMSLESSSTMVCADDQHDGPWQGQSPCVCYYHQGCDQHNPLQKPIRHKPSLLPKNPWGSSVAESILHHVAWSRTTTADYAPLKSSTGDDVVESTPVVSAGKSSLFMSELPFDTGSIATLQPIHPVIPYHLAFYHLDWARRKLDPKVKLAFIPEISCRGTSVIKSTIHRDIPCEWSSEIYFRDGTFLQKQELMYVMDARHTFWPSTTARVCSHQAVRLERVRVRDNDHLTSVSMRIAFPPSGRWDCVGGFRWDRDKGISWDSAKGGILNDLLMCSGCHSYLGYHVEVVGRQVHVRFTRCRDLGAATQRSLPKWQHVLTGGWPYKTSPSQYNRHSPDRRYDRPSYYNTYKQVLQTAKDLNRPDLHLVTYMTDGGVFTPVQV</sequence>